<dbReference type="KEGG" id="uli:ETAA1_45870"/>
<protein>
    <recommendedName>
        <fullName evidence="4">Thioredoxin domain-containing protein</fullName>
    </recommendedName>
</protein>
<feature type="signal peptide" evidence="1">
    <location>
        <begin position="1"/>
        <end position="22"/>
    </location>
</feature>
<evidence type="ECO:0000313" key="2">
    <source>
        <dbReference type="EMBL" id="QDU22604.1"/>
    </source>
</evidence>
<reference evidence="2 3" key="1">
    <citation type="submission" date="2019-02" db="EMBL/GenBank/DDBJ databases">
        <title>Deep-cultivation of Planctomycetes and their phenomic and genomic characterization uncovers novel biology.</title>
        <authorList>
            <person name="Wiegand S."/>
            <person name="Jogler M."/>
            <person name="Boedeker C."/>
            <person name="Pinto D."/>
            <person name="Vollmers J."/>
            <person name="Rivas-Marin E."/>
            <person name="Kohn T."/>
            <person name="Peeters S.H."/>
            <person name="Heuer A."/>
            <person name="Rast P."/>
            <person name="Oberbeckmann S."/>
            <person name="Bunk B."/>
            <person name="Jeske O."/>
            <person name="Meyerdierks A."/>
            <person name="Storesund J.E."/>
            <person name="Kallscheuer N."/>
            <person name="Luecker S."/>
            <person name="Lage O.M."/>
            <person name="Pohl T."/>
            <person name="Merkel B.J."/>
            <person name="Hornburger P."/>
            <person name="Mueller R.-W."/>
            <person name="Bruemmer F."/>
            <person name="Labrenz M."/>
            <person name="Spormann A.M."/>
            <person name="Op den Camp H."/>
            <person name="Overmann J."/>
            <person name="Amann R."/>
            <person name="Jetten M.S.M."/>
            <person name="Mascher T."/>
            <person name="Medema M.H."/>
            <person name="Devos D.P."/>
            <person name="Kaster A.-K."/>
            <person name="Ovreas L."/>
            <person name="Rohde M."/>
            <person name="Galperin M.Y."/>
            <person name="Jogler C."/>
        </authorList>
    </citation>
    <scope>NUCLEOTIDE SEQUENCE [LARGE SCALE GENOMIC DNA]</scope>
    <source>
        <strain evidence="2 3">ETA_A1</strain>
    </source>
</reference>
<name>A0A517XYL0_9BACT</name>
<evidence type="ECO:0000256" key="1">
    <source>
        <dbReference type="SAM" id="SignalP"/>
    </source>
</evidence>
<dbReference type="OrthoDB" id="280791at2"/>
<evidence type="ECO:0000313" key="3">
    <source>
        <dbReference type="Proteomes" id="UP000319576"/>
    </source>
</evidence>
<proteinExistence type="predicted"/>
<gene>
    <name evidence="2" type="ORF">ETAA1_45870</name>
</gene>
<dbReference type="RefSeq" id="WP_145242474.1">
    <property type="nucleotide sequence ID" value="NZ_CP036273.1"/>
</dbReference>
<keyword evidence="1" id="KW-0732">Signal</keyword>
<dbReference type="EMBL" id="CP036273">
    <property type="protein sequence ID" value="QDU22604.1"/>
    <property type="molecule type" value="Genomic_DNA"/>
</dbReference>
<feature type="chain" id="PRO_5021784039" description="Thioredoxin domain-containing protein" evidence="1">
    <location>
        <begin position="23"/>
        <end position="184"/>
    </location>
</feature>
<organism evidence="2 3">
    <name type="scientific">Urbifossiella limnaea</name>
    <dbReference type="NCBI Taxonomy" id="2528023"/>
    <lineage>
        <taxon>Bacteria</taxon>
        <taxon>Pseudomonadati</taxon>
        <taxon>Planctomycetota</taxon>
        <taxon>Planctomycetia</taxon>
        <taxon>Gemmatales</taxon>
        <taxon>Gemmataceae</taxon>
        <taxon>Urbifossiella</taxon>
    </lineage>
</organism>
<accession>A0A517XYL0</accession>
<dbReference type="Proteomes" id="UP000319576">
    <property type="component" value="Chromosome"/>
</dbReference>
<sequence precursor="true">MTKFGAAALAALVVLATGSAQDIDSGPKAGEKVTVLKAYGVVGTVEGKEADFAAERKNDPTVYLFVQSEHFGRPMARFIKVLDEKLKTANEKAGVVAVWIGDKEAFTKNKDYLPRVQMSLKLENTAYAAHEGEKSGPNGWGLNADAHVTVVVADKGKVAKSFAFVSVNETDVRSVLAAVKGEKK</sequence>
<evidence type="ECO:0008006" key="4">
    <source>
        <dbReference type="Google" id="ProtNLM"/>
    </source>
</evidence>
<dbReference type="AlphaFoldDB" id="A0A517XYL0"/>
<keyword evidence="3" id="KW-1185">Reference proteome</keyword>